<organism evidence="1 2">
    <name type="scientific">Portunus trituberculatus</name>
    <name type="common">Swimming crab</name>
    <name type="synonym">Neptunus trituberculatus</name>
    <dbReference type="NCBI Taxonomy" id="210409"/>
    <lineage>
        <taxon>Eukaryota</taxon>
        <taxon>Metazoa</taxon>
        <taxon>Ecdysozoa</taxon>
        <taxon>Arthropoda</taxon>
        <taxon>Crustacea</taxon>
        <taxon>Multicrustacea</taxon>
        <taxon>Malacostraca</taxon>
        <taxon>Eumalacostraca</taxon>
        <taxon>Eucarida</taxon>
        <taxon>Decapoda</taxon>
        <taxon>Pleocyemata</taxon>
        <taxon>Brachyura</taxon>
        <taxon>Eubrachyura</taxon>
        <taxon>Portunoidea</taxon>
        <taxon>Portunidae</taxon>
        <taxon>Portuninae</taxon>
        <taxon>Portunus</taxon>
    </lineage>
</organism>
<dbReference type="Proteomes" id="UP000324222">
    <property type="component" value="Unassembled WGS sequence"/>
</dbReference>
<accession>A0A5B7CYD6</accession>
<dbReference type="EMBL" id="VSRR010000375">
    <property type="protein sequence ID" value="MPC14742.1"/>
    <property type="molecule type" value="Genomic_DNA"/>
</dbReference>
<name>A0A5B7CYD6_PORTR</name>
<proteinExistence type="predicted"/>
<keyword evidence="2" id="KW-1185">Reference proteome</keyword>
<evidence type="ECO:0000313" key="2">
    <source>
        <dbReference type="Proteomes" id="UP000324222"/>
    </source>
</evidence>
<gene>
    <name evidence="1" type="ORF">E2C01_007514</name>
</gene>
<dbReference type="AlphaFoldDB" id="A0A5B7CYD6"/>
<comment type="caution">
    <text evidence="1">The sequence shown here is derived from an EMBL/GenBank/DDBJ whole genome shotgun (WGS) entry which is preliminary data.</text>
</comment>
<protein>
    <submittedName>
        <fullName evidence="1">Uncharacterized protein</fullName>
    </submittedName>
</protein>
<reference evidence="1 2" key="1">
    <citation type="submission" date="2019-05" db="EMBL/GenBank/DDBJ databases">
        <title>Another draft genome of Portunus trituberculatus and its Hox gene families provides insights of decapod evolution.</title>
        <authorList>
            <person name="Jeong J.-H."/>
            <person name="Song I."/>
            <person name="Kim S."/>
            <person name="Choi T."/>
            <person name="Kim D."/>
            <person name="Ryu S."/>
            <person name="Kim W."/>
        </authorList>
    </citation>
    <scope>NUCLEOTIDE SEQUENCE [LARGE SCALE GENOMIC DNA]</scope>
    <source>
        <tissue evidence="1">Muscle</tissue>
    </source>
</reference>
<sequence>MTDQPSTRRAKAQLCITHNNECEVSGSTLKLAHK</sequence>
<evidence type="ECO:0000313" key="1">
    <source>
        <dbReference type="EMBL" id="MPC14742.1"/>
    </source>
</evidence>